<dbReference type="Proteomes" id="UP000187209">
    <property type="component" value="Unassembled WGS sequence"/>
</dbReference>
<keyword evidence="2" id="KW-1185">Reference proteome</keyword>
<name>A0A1R2APJ5_9CILI</name>
<accession>A0A1R2APJ5</accession>
<dbReference type="InterPro" id="IPR000048">
    <property type="entry name" value="IQ_motif_EF-hand-BS"/>
</dbReference>
<protein>
    <submittedName>
        <fullName evidence="1">Uncharacterized protein</fullName>
    </submittedName>
</protein>
<comment type="caution">
    <text evidence="1">The sequence shown here is derived from an EMBL/GenBank/DDBJ whole genome shotgun (WGS) entry which is preliminary data.</text>
</comment>
<dbReference type="PROSITE" id="PS50096">
    <property type="entry name" value="IQ"/>
    <property type="match status" value="1"/>
</dbReference>
<dbReference type="AlphaFoldDB" id="A0A1R2APJ5"/>
<sequence>MSLVIKVLDRRLKKFYNTQNKAFSQSMLKKIKLDPIQATPIKTTIKKSNSIKELNPLHYSADIITFKSKNLIKTKKTRHIIKAIIKQNTIPKRNLTNIADKLKERHIDKTLVSAIISWKHKLRQGIINICNKRKKLINAVICIQKNWKMHKQRKKFLLLKNKVIKIQRYWKYTWTQVKRYKKIKFLACKLNGYAKLMYKIKINASIIIQKHYRKHMIRKVYKKEIEKNYRKTMHEKLLKRQSEMVKNRNMKKIAVKIIER</sequence>
<dbReference type="Gene3D" id="1.20.5.190">
    <property type="match status" value="1"/>
</dbReference>
<dbReference type="Pfam" id="PF00612">
    <property type="entry name" value="IQ"/>
    <property type="match status" value="2"/>
</dbReference>
<organism evidence="1 2">
    <name type="scientific">Stentor coeruleus</name>
    <dbReference type="NCBI Taxonomy" id="5963"/>
    <lineage>
        <taxon>Eukaryota</taxon>
        <taxon>Sar</taxon>
        <taxon>Alveolata</taxon>
        <taxon>Ciliophora</taxon>
        <taxon>Postciliodesmatophora</taxon>
        <taxon>Heterotrichea</taxon>
        <taxon>Heterotrichida</taxon>
        <taxon>Stentoridae</taxon>
        <taxon>Stentor</taxon>
    </lineage>
</organism>
<dbReference type="EMBL" id="MPUH01001718">
    <property type="protein sequence ID" value="OMJ66441.1"/>
    <property type="molecule type" value="Genomic_DNA"/>
</dbReference>
<reference evidence="1 2" key="1">
    <citation type="submission" date="2016-11" db="EMBL/GenBank/DDBJ databases">
        <title>The macronuclear genome of Stentor coeruleus: a giant cell with tiny introns.</title>
        <authorList>
            <person name="Slabodnick M."/>
            <person name="Ruby J.G."/>
            <person name="Reiff S.B."/>
            <person name="Swart E.C."/>
            <person name="Gosai S."/>
            <person name="Prabakaran S."/>
            <person name="Witkowska E."/>
            <person name="Larue G.E."/>
            <person name="Fisher S."/>
            <person name="Freeman R.M."/>
            <person name="Gunawardena J."/>
            <person name="Chu W."/>
            <person name="Stover N.A."/>
            <person name="Gregory B.D."/>
            <person name="Nowacki M."/>
            <person name="Derisi J."/>
            <person name="Roy S.W."/>
            <person name="Marshall W.F."/>
            <person name="Sood P."/>
        </authorList>
    </citation>
    <scope>NUCLEOTIDE SEQUENCE [LARGE SCALE GENOMIC DNA]</scope>
    <source>
        <strain evidence="1">WM001</strain>
    </source>
</reference>
<proteinExistence type="predicted"/>
<evidence type="ECO:0000313" key="2">
    <source>
        <dbReference type="Proteomes" id="UP000187209"/>
    </source>
</evidence>
<dbReference type="SMART" id="SM00015">
    <property type="entry name" value="IQ"/>
    <property type="match status" value="3"/>
</dbReference>
<evidence type="ECO:0000313" key="1">
    <source>
        <dbReference type="EMBL" id="OMJ66441.1"/>
    </source>
</evidence>
<gene>
    <name evidence="1" type="ORF">SteCoe_36710</name>
</gene>
<dbReference type="OrthoDB" id="6108017at2759"/>